<comment type="subcellular location">
    <subcellularLocation>
        <location evidence="1">Cell outer membrane</location>
    </subcellularLocation>
</comment>
<dbReference type="InterPro" id="IPR008969">
    <property type="entry name" value="CarboxyPept-like_regulatory"/>
</dbReference>
<dbReference type="Gene3D" id="2.40.170.20">
    <property type="entry name" value="TonB-dependent receptor, beta-barrel domain"/>
    <property type="match status" value="1"/>
</dbReference>
<name>A0A9X2ZCG1_9FLAO</name>
<sequence>MKKKILFLLTLILFIVSKATAQTKSVTISGMIKDKSLKTSVPYVNIVLKSSANQKFIAGTVSNEEGRFTFSSINSGNYILEISFVGYKTKTQSLFVGSLSDFLDLSNIELEEDINTLNEVVITTSKADAVSAKMDKKVFSVADNITQSGGSVLQSMQSLPGVTVQDGKVQLRGNDKVMVLIDGKQTALTGFGSQSGLDNIPASAIEKIEIINNPSSKFDANGNAGIINIIYKKNKQEGFNGKVGIASGYGALWQRKENLPTIRPQYQVTPKINPSLSLNYRKDKINAYLQADYLYTETLNKNEFVTRTYDDGTIINQQTKRNRNTHFTTVKTGIDWNYNEQNTFAISGMFGSEKIIDNGDEPFFNQDYSQRLRLWQFVEDELKTTAMVSASYQHKFKEAGHKLNVGINYTYHQEDEKYFFDNIMPTFTGKDSFKLLSDEKVIDINVDYVQPLKYGRFETGLKFRNRQIPTNMQFYPGLNSPLDPNAGGWATYKEIIPALYGNYIFENNKIEAEVGLRMEYVNLQYDVNPDHPTYKSDGYDYIQPFPSVRFGYKINDKNKLTAFYNRRVDRPSEVDIRIFPKYDDAEIIKVGNPALKPQFTSAFELGYKTTIDKGYLFTSLYHRFVNGTISRIATTIPDSNLIYNVFQNAGKSSSTGIEIVYSKEVNSWYTFNLNGNGYQNEIDAFTVTNLYPIPTTYFGKKQQIFSGNVKWNNTFLLNKTVSGQLSAVYLAPDIIPQGRINSRFSIDLGVKKTVQKGKGEIFLNATDVLNTLVIKKEIQGDGFSYNNSDYYETQVVRFGYSYKF</sequence>
<keyword evidence="2" id="KW-0472">Membrane</keyword>
<evidence type="ECO:0000259" key="5">
    <source>
        <dbReference type="Pfam" id="PF07715"/>
    </source>
</evidence>
<feature type="chain" id="PRO_5040909414" evidence="4">
    <location>
        <begin position="22"/>
        <end position="804"/>
    </location>
</feature>
<dbReference type="InterPro" id="IPR037066">
    <property type="entry name" value="Plug_dom_sf"/>
</dbReference>
<evidence type="ECO:0000256" key="4">
    <source>
        <dbReference type="SAM" id="SignalP"/>
    </source>
</evidence>
<dbReference type="InterPro" id="IPR012910">
    <property type="entry name" value="Plug_dom"/>
</dbReference>
<gene>
    <name evidence="7" type="ORF">OIU83_05890</name>
</gene>
<keyword evidence="7" id="KW-0675">Receptor</keyword>
<evidence type="ECO:0000256" key="2">
    <source>
        <dbReference type="ARBA" id="ARBA00023136"/>
    </source>
</evidence>
<dbReference type="Pfam" id="PF13715">
    <property type="entry name" value="CarbopepD_reg_2"/>
    <property type="match status" value="1"/>
</dbReference>
<organism evidence="7 8">
    <name type="scientific">Flavobacterium shii</name>
    <dbReference type="NCBI Taxonomy" id="2987687"/>
    <lineage>
        <taxon>Bacteria</taxon>
        <taxon>Pseudomonadati</taxon>
        <taxon>Bacteroidota</taxon>
        <taxon>Flavobacteriia</taxon>
        <taxon>Flavobacteriales</taxon>
        <taxon>Flavobacteriaceae</taxon>
        <taxon>Flavobacterium</taxon>
    </lineage>
</organism>
<dbReference type="InterPro" id="IPR041700">
    <property type="entry name" value="OMP_b-brl_3"/>
</dbReference>
<accession>A0A9X2ZCG1</accession>
<dbReference type="PANTHER" id="PTHR40980">
    <property type="entry name" value="PLUG DOMAIN-CONTAINING PROTEIN"/>
    <property type="match status" value="1"/>
</dbReference>
<protein>
    <submittedName>
        <fullName evidence="7">TonB-dependent receptor</fullName>
    </submittedName>
</protein>
<evidence type="ECO:0000313" key="8">
    <source>
        <dbReference type="Proteomes" id="UP001151079"/>
    </source>
</evidence>
<dbReference type="Pfam" id="PF07715">
    <property type="entry name" value="Plug"/>
    <property type="match status" value="1"/>
</dbReference>
<evidence type="ECO:0000259" key="6">
    <source>
        <dbReference type="Pfam" id="PF14905"/>
    </source>
</evidence>
<dbReference type="PANTHER" id="PTHR40980:SF4">
    <property type="entry name" value="TONB-DEPENDENT RECEPTOR-LIKE BETA-BARREL DOMAIN-CONTAINING PROTEIN"/>
    <property type="match status" value="1"/>
</dbReference>
<dbReference type="Gene3D" id="2.170.130.10">
    <property type="entry name" value="TonB-dependent receptor, plug domain"/>
    <property type="match status" value="1"/>
</dbReference>
<dbReference type="EMBL" id="JAOZEW010000004">
    <property type="protein sequence ID" value="MCV9927172.1"/>
    <property type="molecule type" value="Genomic_DNA"/>
</dbReference>
<evidence type="ECO:0000256" key="3">
    <source>
        <dbReference type="ARBA" id="ARBA00023237"/>
    </source>
</evidence>
<reference evidence="7" key="1">
    <citation type="submission" date="2022-10" db="EMBL/GenBank/DDBJ databases">
        <title>Two novel species of Flavobacterium.</title>
        <authorList>
            <person name="Liu Q."/>
            <person name="Xin Y.-H."/>
        </authorList>
    </citation>
    <scope>NUCLEOTIDE SEQUENCE</scope>
    <source>
        <strain evidence="7">LS1R49</strain>
    </source>
</reference>
<feature type="signal peptide" evidence="4">
    <location>
        <begin position="1"/>
        <end position="21"/>
    </location>
</feature>
<dbReference type="SUPFAM" id="SSF49464">
    <property type="entry name" value="Carboxypeptidase regulatory domain-like"/>
    <property type="match status" value="1"/>
</dbReference>
<dbReference type="Pfam" id="PF14905">
    <property type="entry name" value="OMP_b-brl_3"/>
    <property type="match status" value="1"/>
</dbReference>
<comment type="caution">
    <text evidence="7">The sequence shown here is derived from an EMBL/GenBank/DDBJ whole genome shotgun (WGS) entry which is preliminary data.</text>
</comment>
<dbReference type="Gene3D" id="2.60.40.1120">
    <property type="entry name" value="Carboxypeptidase-like, regulatory domain"/>
    <property type="match status" value="1"/>
</dbReference>
<dbReference type="GO" id="GO:0009279">
    <property type="term" value="C:cell outer membrane"/>
    <property type="evidence" value="ECO:0007669"/>
    <property type="project" value="UniProtKB-SubCell"/>
</dbReference>
<dbReference type="InterPro" id="IPR036942">
    <property type="entry name" value="Beta-barrel_TonB_sf"/>
</dbReference>
<keyword evidence="4" id="KW-0732">Signal</keyword>
<evidence type="ECO:0000313" key="7">
    <source>
        <dbReference type="EMBL" id="MCV9927172.1"/>
    </source>
</evidence>
<keyword evidence="3" id="KW-0998">Cell outer membrane</keyword>
<evidence type="ECO:0000256" key="1">
    <source>
        <dbReference type="ARBA" id="ARBA00004442"/>
    </source>
</evidence>
<feature type="domain" description="TonB-dependent receptor plug" evidence="5">
    <location>
        <begin position="144"/>
        <end position="225"/>
    </location>
</feature>
<proteinExistence type="predicted"/>
<dbReference type="SUPFAM" id="SSF56935">
    <property type="entry name" value="Porins"/>
    <property type="match status" value="1"/>
</dbReference>
<feature type="domain" description="Outer membrane protein beta-barrel" evidence="6">
    <location>
        <begin position="394"/>
        <end position="802"/>
    </location>
</feature>
<keyword evidence="8" id="KW-1185">Reference proteome</keyword>
<dbReference type="RefSeq" id="WP_264205346.1">
    <property type="nucleotide sequence ID" value="NZ_JAOZEW010000004.1"/>
</dbReference>
<dbReference type="AlphaFoldDB" id="A0A9X2ZCG1"/>
<dbReference type="Proteomes" id="UP001151079">
    <property type="component" value="Unassembled WGS sequence"/>
</dbReference>